<dbReference type="InParanoid" id="A0A2R5GIG1"/>
<proteinExistence type="predicted"/>
<dbReference type="EMBL" id="BEYU01000059">
    <property type="protein sequence ID" value="GBG29518.1"/>
    <property type="molecule type" value="Genomic_DNA"/>
</dbReference>
<dbReference type="Proteomes" id="UP000241890">
    <property type="component" value="Unassembled WGS sequence"/>
</dbReference>
<accession>A0A2R5GIG1</accession>
<reference evidence="2 3" key="1">
    <citation type="submission" date="2017-12" db="EMBL/GenBank/DDBJ databases">
        <title>Sequencing, de novo assembly and annotation of complete genome of a new Thraustochytrid species, strain FCC1311.</title>
        <authorList>
            <person name="Sedici K."/>
            <person name="Godart F."/>
            <person name="Aiese Cigliano R."/>
            <person name="Sanseverino W."/>
            <person name="Barakat M."/>
            <person name="Ortet P."/>
            <person name="Marechal E."/>
            <person name="Cagnac O."/>
            <person name="Amato A."/>
        </authorList>
    </citation>
    <scope>NUCLEOTIDE SEQUENCE [LARGE SCALE GENOMIC DNA]</scope>
</reference>
<evidence type="ECO:0000313" key="2">
    <source>
        <dbReference type="EMBL" id="GBG29518.1"/>
    </source>
</evidence>
<organism evidence="2 3">
    <name type="scientific">Hondaea fermentalgiana</name>
    <dbReference type="NCBI Taxonomy" id="2315210"/>
    <lineage>
        <taxon>Eukaryota</taxon>
        <taxon>Sar</taxon>
        <taxon>Stramenopiles</taxon>
        <taxon>Bigyra</taxon>
        <taxon>Labyrinthulomycetes</taxon>
        <taxon>Thraustochytrida</taxon>
        <taxon>Thraustochytriidae</taxon>
        <taxon>Hondaea</taxon>
    </lineage>
</organism>
<feature type="compositionally biased region" description="Low complexity" evidence="1">
    <location>
        <begin position="32"/>
        <end position="45"/>
    </location>
</feature>
<evidence type="ECO:0000256" key="1">
    <source>
        <dbReference type="SAM" id="MobiDB-lite"/>
    </source>
</evidence>
<comment type="caution">
    <text evidence="2">The sequence shown here is derived from an EMBL/GenBank/DDBJ whole genome shotgun (WGS) entry which is preliminary data.</text>
</comment>
<dbReference type="AlphaFoldDB" id="A0A2R5GIG1"/>
<gene>
    <name evidence="2" type="ORF">FCC1311_057392</name>
</gene>
<keyword evidence="3" id="KW-1185">Reference proteome</keyword>
<feature type="compositionally biased region" description="Polar residues" evidence="1">
    <location>
        <begin position="46"/>
        <end position="58"/>
    </location>
</feature>
<dbReference type="InterPro" id="IPR011990">
    <property type="entry name" value="TPR-like_helical_dom_sf"/>
</dbReference>
<protein>
    <submittedName>
        <fullName evidence="2">Uncharacterized protein</fullName>
    </submittedName>
</protein>
<name>A0A2R5GIG1_9STRA</name>
<sequence>MMPLERGLSTTELLLERRRSLRQPRAADSDATDPTADAMDAAPRRLSSSRGASKSMSNAGGMRMSLRHGLSSVFRPLRKSLQKSSNDIPGDGIAAKRKFRLRLLRTIRAARFNEEEEPIATIDKSRGLDRKTLRLLRAGKLDEALELLESKAARTSFHHGEVSTQYANVINTYAQVWSDKASALAIGGFEFHKCLEEAIDCAERAREIFEQVLIIRAETADEEGMAWTHECLAHLLEDGPQPDYVDALDHAEQAFLLKLRLKGPKHEETKLAAADVTRLRKRNGGLTIVQV</sequence>
<evidence type="ECO:0000313" key="3">
    <source>
        <dbReference type="Proteomes" id="UP000241890"/>
    </source>
</evidence>
<dbReference type="Gene3D" id="1.25.40.10">
    <property type="entry name" value="Tetratricopeptide repeat domain"/>
    <property type="match status" value="1"/>
</dbReference>
<feature type="region of interest" description="Disordered" evidence="1">
    <location>
        <begin position="19"/>
        <end position="64"/>
    </location>
</feature>